<dbReference type="InterPro" id="IPR050556">
    <property type="entry name" value="Type_II_TA_system_RNase"/>
</dbReference>
<name>A0ABV2A8Y6_9GAMM</name>
<evidence type="ECO:0000256" key="3">
    <source>
        <dbReference type="ARBA" id="ARBA00022722"/>
    </source>
</evidence>
<keyword evidence="8" id="KW-0800">Toxin</keyword>
<dbReference type="Proteomes" id="UP001465331">
    <property type="component" value="Unassembled WGS sequence"/>
</dbReference>
<evidence type="ECO:0000256" key="1">
    <source>
        <dbReference type="ARBA" id="ARBA00001946"/>
    </source>
</evidence>
<dbReference type="EMBL" id="JBEPIJ010000006">
    <property type="protein sequence ID" value="MES0873713.1"/>
    <property type="molecule type" value="Genomic_DNA"/>
</dbReference>
<feature type="binding site" evidence="8">
    <location>
        <position position="104"/>
    </location>
    <ligand>
        <name>Mg(2+)</name>
        <dbReference type="ChEBI" id="CHEBI:18420"/>
    </ligand>
</feature>
<dbReference type="EC" id="3.1.-.-" evidence="8"/>
<comment type="caution">
    <text evidence="10">The sequence shown here is derived from an EMBL/GenBank/DDBJ whole genome shotgun (WGS) entry which is preliminary data.</text>
</comment>
<dbReference type="Gene3D" id="3.40.50.1010">
    <property type="entry name" value="5'-nuclease"/>
    <property type="match status" value="1"/>
</dbReference>
<comment type="function">
    <text evidence="8">Toxic component of a toxin-antitoxin (TA) system. An RNase.</text>
</comment>
<keyword evidence="11" id="KW-1185">Reference proteome</keyword>
<evidence type="ECO:0000256" key="8">
    <source>
        <dbReference type="HAMAP-Rule" id="MF_00265"/>
    </source>
</evidence>
<dbReference type="HAMAP" id="MF_00265">
    <property type="entry name" value="VapC_Nob1"/>
    <property type="match status" value="1"/>
</dbReference>
<comment type="cofactor">
    <cofactor evidence="1 8">
        <name>Mg(2+)</name>
        <dbReference type="ChEBI" id="CHEBI:18420"/>
    </cofactor>
</comment>
<dbReference type="InterPro" id="IPR002716">
    <property type="entry name" value="PIN_dom"/>
</dbReference>
<dbReference type="RefSeq" id="WP_352888534.1">
    <property type="nucleotide sequence ID" value="NZ_JBEPIJ010000006.1"/>
</dbReference>
<keyword evidence="5 8" id="KW-0378">Hydrolase</keyword>
<dbReference type="PANTHER" id="PTHR33653:SF1">
    <property type="entry name" value="RIBONUCLEASE VAPC2"/>
    <property type="match status" value="1"/>
</dbReference>
<accession>A0ABV2A8Y6</accession>
<dbReference type="SUPFAM" id="SSF88723">
    <property type="entry name" value="PIN domain-like"/>
    <property type="match status" value="1"/>
</dbReference>
<reference evidence="10 11" key="1">
    <citation type="submission" date="2024-06" db="EMBL/GenBank/DDBJ databases">
        <authorList>
            <person name="Li Z."/>
            <person name="Jiang Y."/>
        </authorList>
    </citation>
    <scope>NUCLEOTIDE SEQUENCE [LARGE SCALE GENOMIC DNA]</scope>
    <source>
        <strain evidence="10 11">HSW-8</strain>
    </source>
</reference>
<keyword evidence="3 8" id="KW-0540">Nuclease</keyword>
<gene>
    <name evidence="8" type="primary">vapC</name>
    <name evidence="10" type="ORF">ABSH63_06820</name>
</gene>
<keyword evidence="4 8" id="KW-0479">Metal-binding</keyword>
<dbReference type="InterPro" id="IPR029060">
    <property type="entry name" value="PIN-like_dom_sf"/>
</dbReference>
<sequence length="141" mass="15615">MILLDTNVLFEPLKPAYSQSVIDWLNAQRPETLGTTTLTLAELYAGVERKPDGKAKQQLQVELRSKLPLIVGDRVYAFDTTASECYARLTAETERKGRPLGTMDALIAAIALARGLPVATRDVQPFLDAGLRVINPWDHRP</sequence>
<protein>
    <recommendedName>
        <fullName evidence="8">Ribonuclease VapC</fullName>
        <shortName evidence="8">RNase VapC</shortName>
        <ecNumber evidence="8">3.1.-.-</ecNumber>
    </recommendedName>
    <alternativeName>
        <fullName evidence="8">Toxin VapC</fullName>
    </alternativeName>
</protein>
<dbReference type="InterPro" id="IPR022907">
    <property type="entry name" value="VapC_family"/>
</dbReference>
<evidence type="ECO:0000256" key="7">
    <source>
        <dbReference type="ARBA" id="ARBA00038093"/>
    </source>
</evidence>
<evidence type="ECO:0000256" key="4">
    <source>
        <dbReference type="ARBA" id="ARBA00022723"/>
    </source>
</evidence>
<evidence type="ECO:0000256" key="2">
    <source>
        <dbReference type="ARBA" id="ARBA00022649"/>
    </source>
</evidence>
<evidence type="ECO:0000256" key="6">
    <source>
        <dbReference type="ARBA" id="ARBA00022842"/>
    </source>
</evidence>
<evidence type="ECO:0000256" key="5">
    <source>
        <dbReference type="ARBA" id="ARBA00022801"/>
    </source>
</evidence>
<evidence type="ECO:0000313" key="10">
    <source>
        <dbReference type="EMBL" id="MES0873713.1"/>
    </source>
</evidence>
<proteinExistence type="inferred from homology"/>
<comment type="similarity">
    <text evidence="7 8">Belongs to the PINc/VapC protein family.</text>
</comment>
<feature type="binding site" evidence="8">
    <location>
        <position position="5"/>
    </location>
    <ligand>
        <name>Mg(2+)</name>
        <dbReference type="ChEBI" id="CHEBI:18420"/>
    </ligand>
</feature>
<keyword evidence="2 8" id="KW-1277">Toxin-antitoxin system</keyword>
<evidence type="ECO:0000313" key="11">
    <source>
        <dbReference type="Proteomes" id="UP001465331"/>
    </source>
</evidence>
<dbReference type="Pfam" id="PF01850">
    <property type="entry name" value="PIN"/>
    <property type="match status" value="1"/>
</dbReference>
<dbReference type="PANTHER" id="PTHR33653">
    <property type="entry name" value="RIBONUCLEASE VAPC2"/>
    <property type="match status" value="1"/>
</dbReference>
<organism evidence="10 11">
    <name type="scientific">Sinimarinibacterium thermocellulolyticum</name>
    <dbReference type="NCBI Taxonomy" id="3170016"/>
    <lineage>
        <taxon>Bacteria</taxon>
        <taxon>Pseudomonadati</taxon>
        <taxon>Pseudomonadota</taxon>
        <taxon>Gammaproteobacteria</taxon>
        <taxon>Nevskiales</taxon>
        <taxon>Nevskiaceae</taxon>
        <taxon>Sinimarinibacterium</taxon>
    </lineage>
</organism>
<evidence type="ECO:0000259" key="9">
    <source>
        <dbReference type="Pfam" id="PF01850"/>
    </source>
</evidence>
<keyword evidence="6 8" id="KW-0460">Magnesium</keyword>
<feature type="domain" description="PIN" evidence="9">
    <location>
        <begin position="2"/>
        <end position="123"/>
    </location>
</feature>